<evidence type="ECO:0008006" key="4">
    <source>
        <dbReference type="Google" id="ProtNLM"/>
    </source>
</evidence>
<accession>A0A502GRN8</accession>
<evidence type="ECO:0000256" key="1">
    <source>
        <dbReference type="SAM" id="SignalP"/>
    </source>
</evidence>
<evidence type="ECO:0000313" key="2">
    <source>
        <dbReference type="EMBL" id="TPG64591.1"/>
    </source>
</evidence>
<dbReference type="OrthoDB" id="884597at2"/>
<protein>
    <recommendedName>
        <fullName evidence="4">Bypass of forespore C C-terminal domain-containing protein</fullName>
    </recommendedName>
</protein>
<dbReference type="Proteomes" id="UP000317646">
    <property type="component" value="Unassembled WGS sequence"/>
</dbReference>
<dbReference type="AlphaFoldDB" id="A0A502GRN8"/>
<name>A0A502GRN8_9BACT</name>
<proteinExistence type="predicted"/>
<gene>
    <name evidence="2" type="ORF">EAH73_15620</name>
</gene>
<evidence type="ECO:0000313" key="3">
    <source>
        <dbReference type="Proteomes" id="UP000317646"/>
    </source>
</evidence>
<dbReference type="EMBL" id="RCYZ01000006">
    <property type="protein sequence ID" value="TPG64591.1"/>
    <property type="molecule type" value="Genomic_DNA"/>
</dbReference>
<feature type="chain" id="PRO_5021425443" description="Bypass of forespore C C-terminal domain-containing protein" evidence="1">
    <location>
        <begin position="21"/>
        <end position="215"/>
    </location>
</feature>
<reference evidence="2 3" key="1">
    <citation type="journal article" date="2019" name="Environ. Microbiol.">
        <title>Species interactions and distinct microbial communities in high Arctic permafrost affected cryosols are associated with the CH4 and CO2 gas fluxes.</title>
        <authorList>
            <person name="Altshuler I."/>
            <person name="Hamel J."/>
            <person name="Turney S."/>
            <person name="Magnuson E."/>
            <person name="Levesque R."/>
            <person name="Greer C."/>
            <person name="Whyte L.G."/>
        </authorList>
    </citation>
    <scope>NUCLEOTIDE SEQUENCE [LARGE SCALE GENOMIC DNA]</scope>
    <source>
        <strain evidence="2 3">S9.2P</strain>
    </source>
</reference>
<dbReference type="RefSeq" id="WP_140468184.1">
    <property type="nucleotide sequence ID" value="NZ_RCYZ01000006.1"/>
</dbReference>
<feature type="signal peptide" evidence="1">
    <location>
        <begin position="1"/>
        <end position="20"/>
    </location>
</feature>
<keyword evidence="1" id="KW-0732">Signal</keyword>
<keyword evidence="3" id="KW-1185">Reference proteome</keyword>
<organism evidence="2 3">
    <name type="scientific">Hymenobacter nivis</name>
    <dbReference type="NCBI Taxonomy" id="1850093"/>
    <lineage>
        <taxon>Bacteria</taxon>
        <taxon>Pseudomonadati</taxon>
        <taxon>Bacteroidota</taxon>
        <taxon>Cytophagia</taxon>
        <taxon>Cytophagales</taxon>
        <taxon>Hymenobacteraceae</taxon>
        <taxon>Hymenobacter</taxon>
    </lineage>
</organism>
<sequence length="215" mass="23685">MLASVLTLWAALLGSRPALLAPQVPTADTLRVVRGYGNQTYAWGTLRLRNGQRLRGYLPLSATGLDALVAYYPGPPDARPAPRMKKLLAQQVQWMQVQGQYSELMETYLAARRVGGPVELFLVRASPSPLVSFLGPQPVMGSPAVSKTFVMPEKWYLRRANGQPVLVSPKDFATQLAAFFADDPALSKHLAASDEGYRLPELEALVQRYNQHARP</sequence>
<comment type="caution">
    <text evidence="2">The sequence shown here is derived from an EMBL/GenBank/DDBJ whole genome shotgun (WGS) entry which is preliminary data.</text>
</comment>